<comment type="subcellular location">
    <subcellularLocation>
        <location evidence="1">Cell outer membrane</location>
    </subcellularLocation>
</comment>
<evidence type="ECO:0000256" key="3">
    <source>
        <dbReference type="ARBA" id="ARBA00023237"/>
    </source>
</evidence>
<dbReference type="SUPFAM" id="SSF56935">
    <property type="entry name" value="Porins"/>
    <property type="match status" value="1"/>
</dbReference>
<evidence type="ECO:0008006" key="5">
    <source>
        <dbReference type="Google" id="ProtNLM"/>
    </source>
</evidence>
<organism evidence="4">
    <name type="scientific">marine metagenome</name>
    <dbReference type="NCBI Taxonomy" id="408172"/>
    <lineage>
        <taxon>unclassified sequences</taxon>
        <taxon>metagenomes</taxon>
        <taxon>ecological metagenomes</taxon>
    </lineage>
</organism>
<gene>
    <name evidence="4" type="ORF">METZ01_LOCUS87601</name>
</gene>
<dbReference type="EMBL" id="UINC01007717">
    <property type="protein sequence ID" value="SVA34747.1"/>
    <property type="molecule type" value="Genomic_DNA"/>
</dbReference>
<accession>A0A381V4Z3</accession>
<keyword evidence="2" id="KW-0472">Membrane</keyword>
<evidence type="ECO:0000256" key="2">
    <source>
        <dbReference type="ARBA" id="ARBA00023136"/>
    </source>
</evidence>
<feature type="non-terminal residue" evidence="4">
    <location>
        <position position="1"/>
    </location>
</feature>
<evidence type="ECO:0000256" key="1">
    <source>
        <dbReference type="ARBA" id="ARBA00004442"/>
    </source>
</evidence>
<dbReference type="AlphaFoldDB" id="A0A381V4Z3"/>
<evidence type="ECO:0000313" key="4">
    <source>
        <dbReference type="EMBL" id="SVA34747.1"/>
    </source>
</evidence>
<proteinExistence type="predicted"/>
<reference evidence="4" key="1">
    <citation type="submission" date="2018-05" db="EMBL/GenBank/DDBJ databases">
        <authorList>
            <person name="Lanie J.A."/>
            <person name="Ng W.-L."/>
            <person name="Kazmierczak K.M."/>
            <person name="Andrzejewski T.M."/>
            <person name="Davidsen T.M."/>
            <person name="Wayne K.J."/>
            <person name="Tettelin H."/>
            <person name="Glass J.I."/>
            <person name="Rusch D."/>
            <person name="Podicherti R."/>
            <person name="Tsui H.-C.T."/>
            <person name="Winkler M.E."/>
        </authorList>
    </citation>
    <scope>NUCLEOTIDE SEQUENCE</scope>
</reference>
<protein>
    <recommendedName>
        <fullName evidence="5">TonB-dependent receptor-like beta-barrel domain-containing protein</fullName>
    </recommendedName>
</protein>
<dbReference type="InterPro" id="IPR036942">
    <property type="entry name" value="Beta-barrel_TonB_sf"/>
</dbReference>
<name>A0A381V4Z3_9ZZZZ</name>
<dbReference type="GO" id="GO:0009279">
    <property type="term" value="C:cell outer membrane"/>
    <property type="evidence" value="ECO:0007669"/>
    <property type="project" value="UniProtKB-SubCell"/>
</dbReference>
<dbReference type="Gene3D" id="2.40.170.20">
    <property type="entry name" value="TonB-dependent receptor, beta-barrel domain"/>
    <property type="match status" value="1"/>
</dbReference>
<keyword evidence="3" id="KW-0998">Cell outer membrane</keyword>
<sequence>VRFALVLFTFISLYVEAQQIVEESAQIQLEEEKIQIVDTTQIVLEPRKRFNDPSKPKLIHSLALYAKERLWNLPPNITPNKSVYLDDHRLKDYHFSLIAYPSLPESLFYKLTLTGQTNQTNGFVSITRNQIGSKRTDDRGNYSLDLFHGGFGYRYAAHSSLKLNLGMKLKELNWKLKASQLPVEFKLNSKTPKLIWTDVNLNQKITEKTKADLSVRFESYELDSNNQIDSGTDLRINLDIFTDFPPNRLRHILNPMHFGGVLEYRSIATYVTPRDTRSSTFRLYVRDQYSTLGPMVFDLGGEFVSFLESGNQLDTNLTEIDEEPTKFRLNPSLSTIVNLNSQWKMQVELYGATEIPQLSAIYFDQDYVNVLPALRSEKIWCGQITLKRYYVKKFEVDFSGFSKLTNDLVILKRDDSRTLGKASEIAWIPYNFDQKKLISGGQLLVKANLLNQLSLNLKLKHEFHRSIPYRATDWIDLDLVYYLPLGFKAKLIGEFRGGRSTEASSQNLGLEDYVLMRPKLAKQFGNYMNGFIGGAFVVGKYMQFTDYPFTPNAVDFGLELEF</sequence>